<evidence type="ECO:0000313" key="1">
    <source>
        <dbReference type="EMBL" id="KAJ2967666.1"/>
    </source>
</evidence>
<name>A0ACC1MM00_9APHY</name>
<gene>
    <name evidence="1" type="ORF">NUW54_g13443</name>
</gene>
<dbReference type="EMBL" id="JANSHE010006248">
    <property type="protein sequence ID" value="KAJ2967666.1"/>
    <property type="molecule type" value="Genomic_DNA"/>
</dbReference>
<proteinExistence type="predicted"/>
<organism evidence="1 2">
    <name type="scientific">Trametes sanguinea</name>
    <dbReference type="NCBI Taxonomy" id="158606"/>
    <lineage>
        <taxon>Eukaryota</taxon>
        <taxon>Fungi</taxon>
        <taxon>Dikarya</taxon>
        <taxon>Basidiomycota</taxon>
        <taxon>Agaricomycotina</taxon>
        <taxon>Agaricomycetes</taxon>
        <taxon>Polyporales</taxon>
        <taxon>Polyporaceae</taxon>
        <taxon>Trametes</taxon>
    </lineage>
</organism>
<evidence type="ECO:0000313" key="2">
    <source>
        <dbReference type="Proteomes" id="UP001144978"/>
    </source>
</evidence>
<comment type="caution">
    <text evidence="1">The sequence shown here is derived from an EMBL/GenBank/DDBJ whole genome shotgun (WGS) entry which is preliminary data.</text>
</comment>
<dbReference type="Proteomes" id="UP001144978">
    <property type="component" value="Unassembled WGS sequence"/>
</dbReference>
<accession>A0ACC1MM00</accession>
<protein>
    <submittedName>
        <fullName evidence="1">Uncharacterized protein</fullName>
    </submittedName>
</protein>
<sequence>MHSARLHSLRSQVFTFTHAAADPLYRSTSPALRASHRAHRPYPQPTRQARLSTYVQSPAMLKYITADELAAIIKSDKVPGKDYCVIDVRDDDWVGGNIKGAQNAPSSQFYVHVHDLVQKTKSVPTVVFHCALSQVRGPKAARIYAEARDQLEGDGEDIPHQVLILQGGFSDFQAKYKDDPELVENWSKEVWGHPEWLYARA</sequence>
<keyword evidence="2" id="KW-1185">Reference proteome</keyword>
<reference evidence="1" key="1">
    <citation type="submission" date="2022-08" db="EMBL/GenBank/DDBJ databases">
        <title>Genome Sequence of Pycnoporus sanguineus.</title>
        <authorList>
            <person name="Buettner E."/>
        </authorList>
    </citation>
    <scope>NUCLEOTIDE SEQUENCE</scope>
    <source>
        <strain evidence="1">CG-C14</strain>
    </source>
</reference>